<dbReference type="Gene3D" id="1.10.3720.10">
    <property type="entry name" value="MetI-like"/>
    <property type="match status" value="1"/>
</dbReference>
<comment type="subcellular location">
    <subcellularLocation>
        <location evidence="1 7">Cell membrane</location>
        <topology evidence="1 7">Multi-pass membrane protein</topology>
    </subcellularLocation>
</comment>
<dbReference type="PROSITE" id="PS50928">
    <property type="entry name" value="ABC_TM1"/>
    <property type="match status" value="1"/>
</dbReference>
<reference evidence="9 10" key="1">
    <citation type="submission" date="2017-07" db="EMBL/GenBank/DDBJ databases">
        <title>Draft Genome Sequences of Select Purple Nonsulfur Bacteria.</title>
        <authorList>
            <person name="Lasarre B."/>
            <person name="Mckinlay J.B."/>
        </authorList>
    </citation>
    <scope>NUCLEOTIDE SEQUENCE [LARGE SCALE GENOMIC DNA]</scope>
    <source>
        <strain evidence="9 10">DSM 5909</strain>
    </source>
</reference>
<evidence type="ECO:0000313" key="10">
    <source>
        <dbReference type="Proteomes" id="UP000249130"/>
    </source>
</evidence>
<dbReference type="CDD" id="cd06261">
    <property type="entry name" value="TM_PBP2"/>
    <property type="match status" value="1"/>
</dbReference>
<sequence length="264" mass="28430">MRAFRLPTELWTLAALLALWEAVVVVFRVPEILVPSVRVVFDEIASNPDFYLVQSMHTLSNTLAAFVLSVVFGVGMAIAIVSSRFLEKTLYTVLVALNNVPKVALAPLFVIWLGTGNASKIAMGVMISIFAIVIDAVLGLRSLTPDMIDLGRSMRGSGLKMLLKLRLPNALPSIIAGMKVAMSLSLVGAIVGEFVAAQNGLGFVILSAQGMFRTDRVFAAILLLAAIGTTLYYLMEVLERALIPWHESQRHGTARAPAAVVPKA</sequence>
<dbReference type="RefSeq" id="WP_111418741.1">
    <property type="nucleotide sequence ID" value="NZ_NPEX01000045.1"/>
</dbReference>
<dbReference type="EMBL" id="NPEX01000045">
    <property type="protein sequence ID" value="RAI44428.1"/>
    <property type="molecule type" value="Genomic_DNA"/>
</dbReference>
<keyword evidence="6 7" id="KW-0472">Membrane</keyword>
<dbReference type="Proteomes" id="UP000249130">
    <property type="component" value="Unassembled WGS sequence"/>
</dbReference>
<feature type="transmembrane region" description="Helical" evidence="7">
    <location>
        <begin position="63"/>
        <end position="81"/>
    </location>
</feature>
<feature type="transmembrane region" description="Helical" evidence="7">
    <location>
        <begin position="184"/>
        <end position="205"/>
    </location>
</feature>
<comment type="similarity">
    <text evidence="7">Belongs to the binding-protein-dependent transport system permease family.</text>
</comment>
<name>A0A327L9N0_9BRAD</name>
<gene>
    <name evidence="9" type="ORF">CH341_09155</name>
</gene>
<keyword evidence="10" id="KW-1185">Reference proteome</keyword>
<protein>
    <submittedName>
        <fullName evidence="9">ABC transporter permease</fullName>
    </submittedName>
</protein>
<evidence type="ECO:0000256" key="6">
    <source>
        <dbReference type="ARBA" id="ARBA00023136"/>
    </source>
</evidence>
<evidence type="ECO:0000256" key="1">
    <source>
        <dbReference type="ARBA" id="ARBA00004651"/>
    </source>
</evidence>
<evidence type="ECO:0000313" key="9">
    <source>
        <dbReference type="EMBL" id="RAI44428.1"/>
    </source>
</evidence>
<keyword evidence="5 7" id="KW-1133">Transmembrane helix</keyword>
<dbReference type="GO" id="GO:0005886">
    <property type="term" value="C:plasma membrane"/>
    <property type="evidence" value="ECO:0007669"/>
    <property type="project" value="UniProtKB-SubCell"/>
</dbReference>
<evidence type="ECO:0000256" key="2">
    <source>
        <dbReference type="ARBA" id="ARBA00022448"/>
    </source>
</evidence>
<dbReference type="PANTHER" id="PTHR30151">
    <property type="entry name" value="ALKANE SULFONATE ABC TRANSPORTER-RELATED, MEMBRANE SUBUNIT"/>
    <property type="match status" value="1"/>
</dbReference>
<organism evidence="9 10">
    <name type="scientific">Rhodoplanes roseus</name>
    <dbReference type="NCBI Taxonomy" id="29409"/>
    <lineage>
        <taxon>Bacteria</taxon>
        <taxon>Pseudomonadati</taxon>
        <taxon>Pseudomonadota</taxon>
        <taxon>Alphaproteobacteria</taxon>
        <taxon>Hyphomicrobiales</taxon>
        <taxon>Nitrobacteraceae</taxon>
        <taxon>Rhodoplanes</taxon>
    </lineage>
</organism>
<keyword evidence="3" id="KW-1003">Cell membrane</keyword>
<dbReference type="PANTHER" id="PTHR30151:SF20">
    <property type="entry name" value="ABC TRANSPORTER PERMEASE PROTEIN HI_0355-RELATED"/>
    <property type="match status" value="1"/>
</dbReference>
<keyword evidence="4 7" id="KW-0812">Transmembrane</keyword>
<evidence type="ECO:0000256" key="7">
    <source>
        <dbReference type="RuleBase" id="RU363032"/>
    </source>
</evidence>
<dbReference type="OrthoDB" id="9786495at2"/>
<dbReference type="GO" id="GO:0055085">
    <property type="term" value="P:transmembrane transport"/>
    <property type="evidence" value="ECO:0007669"/>
    <property type="project" value="InterPro"/>
</dbReference>
<dbReference type="SUPFAM" id="SSF161098">
    <property type="entry name" value="MetI-like"/>
    <property type="match status" value="1"/>
</dbReference>
<feature type="domain" description="ABC transmembrane type-1" evidence="8">
    <location>
        <begin position="55"/>
        <end position="235"/>
    </location>
</feature>
<feature type="transmembrane region" description="Helical" evidence="7">
    <location>
        <begin position="93"/>
        <end position="115"/>
    </location>
</feature>
<dbReference type="AlphaFoldDB" id="A0A327L9N0"/>
<dbReference type="InterPro" id="IPR000515">
    <property type="entry name" value="MetI-like"/>
</dbReference>
<feature type="transmembrane region" description="Helical" evidence="7">
    <location>
        <begin position="217"/>
        <end position="235"/>
    </location>
</feature>
<evidence type="ECO:0000256" key="5">
    <source>
        <dbReference type="ARBA" id="ARBA00022989"/>
    </source>
</evidence>
<keyword evidence="2 7" id="KW-0813">Transport</keyword>
<feature type="transmembrane region" description="Helical" evidence="7">
    <location>
        <begin position="121"/>
        <end position="140"/>
    </location>
</feature>
<comment type="caution">
    <text evidence="9">The sequence shown here is derived from an EMBL/GenBank/DDBJ whole genome shotgun (WGS) entry which is preliminary data.</text>
</comment>
<proteinExistence type="inferred from homology"/>
<dbReference type="InterPro" id="IPR035906">
    <property type="entry name" value="MetI-like_sf"/>
</dbReference>
<evidence type="ECO:0000259" key="8">
    <source>
        <dbReference type="PROSITE" id="PS50928"/>
    </source>
</evidence>
<dbReference type="Pfam" id="PF00528">
    <property type="entry name" value="BPD_transp_1"/>
    <property type="match status" value="1"/>
</dbReference>
<accession>A0A327L9N0</accession>
<evidence type="ECO:0000256" key="3">
    <source>
        <dbReference type="ARBA" id="ARBA00022475"/>
    </source>
</evidence>
<evidence type="ECO:0000256" key="4">
    <source>
        <dbReference type="ARBA" id="ARBA00022692"/>
    </source>
</evidence>